<evidence type="ECO:0000259" key="1">
    <source>
        <dbReference type="PROSITE" id="PS50835"/>
    </source>
</evidence>
<reference evidence="2 3" key="1">
    <citation type="submission" date="2020-08" db="EMBL/GenBank/DDBJ databases">
        <title>Aphidius gifuensis genome sequencing and assembly.</title>
        <authorList>
            <person name="Du Z."/>
        </authorList>
    </citation>
    <scope>NUCLEOTIDE SEQUENCE [LARGE SCALE GENOMIC DNA]</scope>
    <source>
        <strain evidence="2">YNYX2018</strain>
        <tissue evidence="2">Adults</tissue>
    </source>
</reference>
<dbReference type="Pfam" id="PF11901">
    <property type="entry name" value="DM9"/>
    <property type="match status" value="1"/>
</dbReference>
<keyword evidence="3" id="KW-1185">Reference proteome</keyword>
<feature type="domain" description="Ig-like" evidence="1">
    <location>
        <begin position="89"/>
        <end position="145"/>
    </location>
</feature>
<dbReference type="InterPro" id="IPR036179">
    <property type="entry name" value="Ig-like_dom_sf"/>
</dbReference>
<dbReference type="CDD" id="cd00096">
    <property type="entry name" value="Ig"/>
    <property type="match status" value="1"/>
</dbReference>
<dbReference type="Proteomes" id="UP000639338">
    <property type="component" value="Unassembled WGS sequence"/>
</dbReference>
<protein>
    <recommendedName>
        <fullName evidence="1">Ig-like domain-containing protein</fullName>
    </recommendedName>
</protein>
<gene>
    <name evidence="2" type="ORF">HCN44_011181</name>
</gene>
<evidence type="ECO:0000313" key="2">
    <source>
        <dbReference type="EMBL" id="KAF7993912.1"/>
    </source>
</evidence>
<dbReference type="EMBL" id="JACMRX010000003">
    <property type="protein sequence ID" value="KAF7993912.1"/>
    <property type="molecule type" value="Genomic_DNA"/>
</dbReference>
<accession>A0A834XWL8</accession>
<dbReference type="PROSITE" id="PS50835">
    <property type="entry name" value="IG_LIKE"/>
    <property type="match status" value="1"/>
</dbReference>
<evidence type="ECO:0000313" key="3">
    <source>
        <dbReference type="Proteomes" id="UP000639338"/>
    </source>
</evidence>
<organism evidence="2 3">
    <name type="scientific">Aphidius gifuensis</name>
    <name type="common">Parasitoid wasp</name>
    <dbReference type="NCBI Taxonomy" id="684658"/>
    <lineage>
        <taxon>Eukaryota</taxon>
        <taxon>Metazoa</taxon>
        <taxon>Ecdysozoa</taxon>
        <taxon>Arthropoda</taxon>
        <taxon>Hexapoda</taxon>
        <taxon>Insecta</taxon>
        <taxon>Pterygota</taxon>
        <taxon>Neoptera</taxon>
        <taxon>Endopterygota</taxon>
        <taxon>Hymenoptera</taxon>
        <taxon>Apocrita</taxon>
        <taxon>Ichneumonoidea</taxon>
        <taxon>Braconidae</taxon>
        <taxon>Aphidiinae</taxon>
        <taxon>Aphidius</taxon>
    </lineage>
</organism>
<dbReference type="AlphaFoldDB" id="A0A834XWL8"/>
<dbReference type="InterPro" id="IPR013783">
    <property type="entry name" value="Ig-like_fold"/>
</dbReference>
<name>A0A834XWL8_APHGI</name>
<dbReference type="InterPro" id="IPR006616">
    <property type="entry name" value="DM9_repeat"/>
</dbReference>
<dbReference type="Pfam" id="PF13927">
    <property type="entry name" value="Ig_3"/>
    <property type="match status" value="1"/>
</dbReference>
<dbReference type="Gene3D" id="2.60.40.10">
    <property type="entry name" value="Immunoglobulins"/>
    <property type="match status" value="1"/>
</dbReference>
<dbReference type="SUPFAM" id="SSF48726">
    <property type="entry name" value="Immunoglobulin"/>
    <property type="match status" value="1"/>
</dbReference>
<dbReference type="InterPro" id="IPR007110">
    <property type="entry name" value="Ig-like_dom"/>
</dbReference>
<proteinExistence type="predicted"/>
<sequence length="255" mass="29390">MNHDDRESITDEKLSKSREIGSIKKQYDSVKSFVDEKYELIVDLLKEQYNISIDLSKRKKKSFADKFNEKYQLEALFNVSSVDKVGYTGNDTVLECNTGEERPIAMEYHWYYNGNELDTSNTNKYTTHNGDLKIKNSALNDAGIYRSYQLVDVGSLKKFEELGYKKIDIGYQKYLGQTENNSNLLPGKIDSDQVSMSYIFNDTHYETTNFKAFVLHENFKYSWIEKENGNVAPNALEAGQLADGEKLYVGVIKKY</sequence>
<comment type="caution">
    <text evidence="2">The sequence shown here is derived from an EMBL/GenBank/DDBJ whole genome shotgun (WGS) entry which is preliminary data.</text>
</comment>